<comment type="caution">
    <text evidence="17">The sequence shown here is derived from an EMBL/GenBank/DDBJ whole genome shotgun (WGS) entry which is preliminary data.</text>
</comment>
<dbReference type="GO" id="GO:0005737">
    <property type="term" value="C:cytoplasm"/>
    <property type="evidence" value="ECO:0007669"/>
    <property type="project" value="UniProtKB-SubCell"/>
</dbReference>
<dbReference type="GO" id="GO:0008270">
    <property type="term" value="F:zinc ion binding"/>
    <property type="evidence" value="ECO:0007669"/>
    <property type="project" value="UniProtKB-KW"/>
</dbReference>
<dbReference type="Pfam" id="PF23419">
    <property type="entry name" value="WD40_RFWD3"/>
    <property type="match status" value="1"/>
</dbReference>
<dbReference type="Proteomes" id="UP001632037">
    <property type="component" value="Unassembled WGS sequence"/>
</dbReference>
<evidence type="ECO:0000256" key="9">
    <source>
        <dbReference type="ARBA" id="ARBA00022763"/>
    </source>
</evidence>
<dbReference type="CDD" id="cd16450">
    <property type="entry name" value="mRING-C3HGC3_RFWD3"/>
    <property type="match status" value="1"/>
</dbReference>
<sequence length="673" mass="73378">MAHIGGWFGSDEEDEDFSDGDNVNNEEDEDSDGGNVQAVVDLASPYGTPNTQTQTNSTADDDDAIQILTPEEAAAEAAAAAQRALENPNASRKRKRPMVETKAEATECTICCEDCTLVGGHRLVALKCGHLFGKKCIERWINEKRTCPNCNAIVRRPDICPLFSDHVAVVDNSGLENMTNKLEEEKKKTRNLEKEVVDLKQLLKAKTNEATQLRADLTKFKRTLAEMRSKAEQKRRAATISEQKSPAATTAEKQRQRIATSWLTGGAGVQCSPEPLTAASLALRTVVNSLSQMPFLVEFPPGTTLQASPELSGDSFCKYKPVMDLPLLGARVFSIARSCSFLCVGDKVAPSSYGIMRVDISDPSSKTLIPVHSSEVRDISIHRTEKLALTVAFDGKLALTSFQEKKMAIQINLPACQRQGWSCSFSEAENYAMYCGFQDGTVAKYDLRKATCGKKDIVKSFSLPERQPVHSIKLFKTPQGTESLVVATFRGLSVWKDVTDIVNASSQPIGNGSVGATPQIFYRGTSNQACFSLASNQLHSNQVVVSSRSTPSSTPTRHSIFDLHPVGLEQLAPRVEFSGHKAPSVMSRSALWSEANGTSVVASWSQDTERVALWNVATHREVRSLELSSVSVASATRPVVDIQHAVARNSWNSGVALLGTMTNQQLSVYRSSR</sequence>
<comment type="catalytic activity">
    <reaction evidence="1">
        <text>S-ubiquitinyl-[E2 ubiquitin-conjugating enzyme]-L-cysteine + [acceptor protein]-L-lysine = [E2 ubiquitin-conjugating enzyme]-L-cysteine + N(6)-ubiquitinyl-[acceptor protein]-L-lysine.</text>
        <dbReference type="EC" id="2.3.2.27"/>
    </reaction>
</comment>
<evidence type="ECO:0000256" key="10">
    <source>
        <dbReference type="ARBA" id="ARBA00022786"/>
    </source>
</evidence>
<comment type="subcellular location">
    <subcellularLocation>
        <location evidence="2">Cytoplasm</location>
    </subcellularLocation>
    <subcellularLocation>
        <location evidence="13">Nucleus</location>
        <location evidence="13">Nuclear body</location>
    </subcellularLocation>
</comment>
<feature type="compositionally biased region" description="Acidic residues" evidence="15">
    <location>
        <begin position="10"/>
        <end position="32"/>
    </location>
</feature>
<keyword evidence="14" id="KW-0863">Zinc-finger</keyword>
<evidence type="ECO:0000313" key="17">
    <source>
        <dbReference type="EMBL" id="KAL3660945.1"/>
    </source>
</evidence>
<comment type="pathway">
    <text evidence="3">Protein modification; protein ubiquitination.</text>
</comment>
<evidence type="ECO:0000259" key="16">
    <source>
        <dbReference type="PROSITE" id="PS50089"/>
    </source>
</evidence>
<feature type="compositionally biased region" description="Polar residues" evidence="15">
    <location>
        <begin position="47"/>
        <end position="58"/>
    </location>
</feature>
<dbReference type="Gene3D" id="2.130.10.10">
    <property type="entry name" value="YVTN repeat-like/Quinoprotein amine dehydrogenase"/>
    <property type="match status" value="1"/>
</dbReference>
<evidence type="ECO:0000256" key="2">
    <source>
        <dbReference type="ARBA" id="ARBA00004496"/>
    </source>
</evidence>
<evidence type="ECO:0000256" key="8">
    <source>
        <dbReference type="ARBA" id="ARBA00022737"/>
    </source>
</evidence>
<dbReference type="PANTHER" id="PTHR16047:SF7">
    <property type="entry name" value="E3 UBIQUITIN-PROTEIN LIGASE RFWD3"/>
    <property type="match status" value="1"/>
</dbReference>
<evidence type="ECO:0000256" key="1">
    <source>
        <dbReference type="ARBA" id="ARBA00000900"/>
    </source>
</evidence>
<evidence type="ECO:0000256" key="11">
    <source>
        <dbReference type="ARBA" id="ARBA00023204"/>
    </source>
</evidence>
<dbReference type="InterPro" id="IPR013083">
    <property type="entry name" value="Znf_RING/FYVE/PHD"/>
</dbReference>
<dbReference type="Pfam" id="PF13639">
    <property type="entry name" value="zf-RING_2"/>
    <property type="match status" value="1"/>
</dbReference>
<feature type="region of interest" description="Disordered" evidence="15">
    <location>
        <begin position="1"/>
        <end position="61"/>
    </location>
</feature>
<dbReference type="Gene3D" id="3.30.40.10">
    <property type="entry name" value="Zinc/RING finger domain, C3HC4 (zinc finger)"/>
    <property type="match status" value="1"/>
</dbReference>
<keyword evidence="6" id="KW-0853">WD repeat</keyword>
<evidence type="ECO:0000256" key="3">
    <source>
        <dbReference type="ARBA" id="ARBA00004906"/>
    </source>
</evidence>
<dbReference type="SUPFAM" id="SSF50978">
    <property type="entry name" value="WD40 repeat-like"/>
    <property type="match status" value="1"/>
</dbReference>
<gene>
    <name evidence="17" type="ORF">V7S43_013960</name>
</gene>
<keyword evidence="18" id="KW-1185">Reference proteome</keyword>
<evidence type="ECO:0000256" key="15">
    <source>
        <dbReference type="SAM" id="MobiDB-lite"/>
    </source>
</evidence>
<proteinExistence type="predicted"/>
<keyword evidence="8" id="KW-0677">Repeat</keyword>
<dbReference type="PANTHER" id="PTHR16047">
    <property type="entry name" value="RFWD3 PROTEIN"/>
    <property type="match status" value="1"/>
</dbReference>
<dbReference type="GO" id="GO:0016604">
    <property type="term" value="C:nuclear body"/>
    <property type="evidence" value="ECO:0007669"/>
    <property type="project" value="UniProtKB-SubCell"/>
</dbReference>
<dbReference type="InterPro" id="IPR037381">
    <property type="entry name" value="RFWD3"/>
</dbReference>
<keyword evidence="9" id="KW-0227">DNA damage</keyword>
<reference evidence="17 18" key="1">
    <citation type="submission" date="2024-09" db="EMBL/GenBank/DDBJ databases">
        <title>Genome sequencing and assembly of Phytophthora oleae, isolate VK10A, causative agent of rot of olive drupes.</title>
        <authorList>
            <person name="Conti Taguali S."/>
            <person name="Riolo M."/>
            <person name="La Spada F."/>
            <person name="Cacciola S.O."/>
            <person name="Dionisio G."/>
        </authorList>
    </citation>
    <scope>NUCLEOTIDE SEQUENCE [LARGE SCALE GENOMIC DNA]</scope>
    <source>
        <strain evidence="17 18">VK10A</strain>
    </source>
</reference>
<keyword evidence="11" id="KW-0234">DNA repair</keyword>
<evidence type="ECO:0000256" key="6">
    <source>
        <dbReference type="ARBA" id="ARBA00022574"/>
    </source>
</evidence>
<dbReference type="InterPro" id="IPR036322">
    <property type="entry name" value="WD40_repeat_dom_sf"/>
</dbReference>
<keyword evidence="12" id="KW-0539">Nucleus</keyword>
<dbReference type="AlphaFoldDB" id="A0ABD3F2A1"/>
<dbReference type="InterPro" id="IPR001841">
    <property type="entry name" value="Znf_RING"/>
</dbReference>
<protein>
    <recommendedName>
        <fullName evidence="4">RING-type E3 ubiquitin transferase</fullName>
        <ecNumber evidence="4">2.3.2.27</ecNumber>
    </recommendedName>
</protein>
<keyword evidence="10" id="KW-0833">Ubl conjugation pathway</keyword>
<dbReference type="SUPFAM" id="SSF57850">
    <property type="entry name" value="RING/U-box"/>
    <property type="match status" value="1"/>
</dbReference>
<evidence type="ECO:0000256" key="5">
    <source>
        <dbReference type="ARBA" id="ARBA00022490"/>
    </source>
</evidence>
<evidence type="ECO:0000256" key="4">
    <source>
        <dbReference type="ARBA" id="ARBA00012483"/>
    </source>
</evidence>
<keyword evidence="7" id="KW-0808">Transferase</keyword>
<accession>A0ABD3F2A1</accession>
<organism evidence="17 18">
    <name type="scientific">Phytophthora oleae</name>
    <dbReference type="NCBI Taxonomy" id="2107226"/>
    <lineage>
        <taxon>Eukaryota</taxon>
        <taxon>Sar</taxon>
        <taxon>Stramenopiles</taxon>
        <taxon>Oomycota</taxon>
        <taxon>Peronosporomycetes</taxon>
        <taxon>Peronosporales</taxon>
        <taxon>Peronosporaceae</taxon>
        <taxon>Phytophthora</taxon>
    </lineage>
</organism>
<evidence type="ECO:0000256" key="12">
    <source>
        <dbReference type="ARBA" id="ARBA00023242"/>
    </source>
</evidence>
<dbReference type="InterPro" id="IPR056527">
    <property type="entry name" value="WD40_RFWD3"/>
</dbReference>
<dbReference type="EC" id="2.3.2.27" evidence="4"/>
<name>A0ABD3F2A1_9STRA</name>
<feature type="region of interest" description="Disordered" evidence="15">
    <location>
        <begin position="231"/>
        <end position="254"/>
    </location>
</feature>
<feature type="domain" description="RING-type" evidence="16">
    <location>
        <begin position="108"/>
        <end position="151"/>
    </location>
</feature>
<evidence type="ECO:0000256" key="13">
    <source>
        <dbReference type="ARBA" id="ARBA00034306"/>
    </source>
</evidence>
<evidence type="ECO:0000256" key="14">
    <source>
        <dbReference type="PROSITE-ProRule" id="PRU00175"/>
    </source>
</evidence>
<dbReference type="GO" id="GO:0061630">
    <property type="term" value="F:ubiquitin protein ligase activity"/>
    <property type="evidence" value="ECO:0007669"/>
    <property type="project" value="UniProtKB-EC"/>
</dbReference>
<dbReference type="EMBL" id="JBIMZQ010000038">
    <property type="protein sequence ID" value="KAL3660945.1"/>
    <property type="molecule type" value="Genomic_DNA"/>
</dbReference>
<evidence type="ECO:0000256" key="7">
    <source>
        <dbReference type="ARBA" id="ARBA00022679"/>
    </source>
</evidence>
<keyword evidence="14" id="KW-0479">Metal-binding</keyword>
<keyword evidence="14" id="KW-0862">Zinc</keyword>
<keyword evidence="5" id="KW-0963">Cytoplasm</keyword>
<dbReference type="PROSITE" id="PS50089">
    <property type="entry name" value="ZF_RING_2"/>
    <property type="match status" value="1"/>
</dbReference>
<dbReference type="InterPro" id="IPR015943">
    <property type="entry name" value="WD40/YVTN_repeat-like_dom_sf"/>
</dbReference>
<evidence type="ECO:0000313" key="18">
    <source>
        <dbReference type="Proteomes" id="UP001632037"/>
    </source>
</evidence>
<dbReference type="GO" id="GO:0006281">
    <property type="term" value="P:DNA repair"/>
    <property type="evidence" value="ECO:0007669"/>
    <property type="project" value="UniProtKB-KW"/>
</dbReference>